<keyword evidence="2" id="KW-0325">Glycoprotein</keyword>
<dbReference type="Proteomes" id="UP001371456">
    <property type="component" value="Unassembled WGS sequence"/>
</dbReference>
<name>A0AAN8TYK6_SOLBU</name>
<dbReference type="AlphaFoldDB" id="A0AAN8TYK6"/>
<gene>
    <name evidence="5" type="ORF">RDI58_011717</name>
</gene>
<dbReference type="PANTHER" id="PTHR32444:SF122">
    <property type="entry name" value="RECEPTOR-LIKE SERINE_THREONINE-PROTEIN KINASE"/>
    <property type="match status" value="1"/>
</dbReference>
<keyword evidence="1 3" id="KW-0732">Signal</keyword>
<feature type="chain" id="PRO_5042842638" description="Bulb-type lectin domain-containing protein" evidence="3">
    <location>
        <begin position="23"/>
        <end position="149"/>
    </location>
</feature>
<evidence type="ECO:0000313" key="6">
    <source>
        <dbReference type="Proteomes" id="UP001371456"/>
    </source>
</evidence>
<dbReference type="Gene3D" id="2.90.10.10">
    <property type="entry name" value="Bulb-type lectin domain"/>
    <property type="match status" value="1"/>
</dbReference>
<dbReference type="SUPFAM" id="SSF51110">
    <property type="entry name" value="alpha-D-mannose-specific plant lectins"/>
    <property type="match status" value="1"/>
</dbReference>
<evidence type="ECO:0000313" key="5">
    <source>
        <dbReference type="EMBL" id="KAK6792636.1"/>
    </source>
</evidence>
<organism evidence="5 6">
    <name type="scientific">Solanum bulbocastanum</name>
    <name type="common">Wild potato</name>
    <dbReference type="NCBI Taxonomy" id="147425"/>
    <lineage>
        <taxon>Eukaryota</taxon>
        <taxon>Viridiplantae</taxon>
        <taxon>Streptophyta</taxon>
        <taxon>Embryophyta</taxon>
        <taxon>Tracheophyta</taxon>
        <taxon>Spermatophyta</taxon>
        <taxon>Magnoliopsida</taxon>
        <taxon>eudicotyledons</taxon>
        <taxon>Gunneridae</taxon>
        <taxon>Pentapetalae</taxon>
        <taxon>asterids</taxon>
        <taxon>lamiids</taxon>
        <taxon>Solanales</taxon>
        <taxon>Solanaceae</taxon>
        <taxon>Solanoideae</taxon>
        <taxon>Solaneae</taxon>
        <taxon>Solanum</taxon>
    </lineage>
</organism>
<dbReference type="CDD" id="cd00028">
    <property type="entry name" value="B_lectin"/>
    <property type="match status" value="1"/>
</dbReference>
<feature type="signal peptide" evidence="3">
    <location>
        <begin position="1"/>
        <end position="22"/>
    </location>
</feature>
<dbReference type="EMBL" id="JBANQN010000004">
    <property type="protein sequence ID" value="KAK6792636.1"/>
    <property type="molecule type" value="Genomic_DNA"/>
</dbReference>
<evidence type="ECO:0000259" key="4">
    <source>
        <dbReference type="PROSITE" id="PS50927"/>
    </source>
</evidence>
<dbReference type="FunFam" id="2.90.10.10:FF:000004">
    <property type="entry name" value="G-type lectin S-receptor-like serine/threonine-protein kinase"/>
    <property type="match status" value="1"/>
</dbReference>
<evidence type="ECO:0000256" key="2">
    <source>
        <dbReference type="ARBA" id="ARBA00023180"/>
    </source>
</evidence>
<accession>A0AAN8TYK6</accession>
<feature type="domain" description="Bulb-type lectin" evidence="4">
    <location>
        <begin position="26"/>
        <end position="149"/>
    </location>
</feature>
<keyword evidence="6" id="KW-1185">Reference proteome</keyword>
<dbReference type="PROSITE" id="PS50927">
    <property type="entry name" value="BULB_LECTIN"/>
    <property type="match status" value="1"/>
</dbReference>
<sequence length="149" mass="16450">MEASFFLLFLLTFCSSIHSSFSTTTTDLITTNQFIIDGETIVSSSGTFELGFFNPNGSSNRYIGIWYKQILPHEQTVVWVANREKPLTNTSSVILKVTEPGILALLNDKNEIIWSTNTSRSVQNPVAVLLDSGNLVVKDANDGSPENFL</sequence>
<comment type="caution">
    <text evidence="5">The sequence shown here is derived from an EMBL/GenBank/DDBJ whole genome shotgun (WGS) entry which is preliminary data.</text>
</comment>
<evidence type="ECO:0000256" key="3">
    <source>
        <dbReference type="SAM" id="SignalP"/>
    </source>
</evidence>
<reference evidence="5 6" key="1">
    <citation type="submission" date="2024-02" db="EMBL/GenBank/DDBJ databases">
        <title>de novo genome assembly of Solanum bulbocastanum strain 11H21.</title>
        <authorList>
            <person name="Hosaka A.J."/>
        </authorList>
    </citation>
    <scope>NUCLEOTIDE SEQUENCE [LARGE SCALE GENOMIC DNA]</scope>
    <source>
        <tissue evidence="5">Young leaves</tissue>
    </source>
</reference>
<evidence type="ECO:0000256" key="1">
    <source>
        <dbReference type="ARBA" id="ARBA00022729"/>
    </source>
</evidence>
<dbReference type="InterPro" id="IPR036426">
    <property type="entry name" value="Bulb-type_lectin_dom_sf"/>
</dbReference>
<dbReference type="Pfam" id="PF01453">
    <property type="entry name" value="B_lectin"/>
    <property type="match status" value="1"/>
</dbReference>
<protein>
    <recommendedName>
        <fullName evidence="4">Bulb-type lectin domain-containing protein</fullName>
    </recommendedName>
</protein>
<dbReference type="InterPro" id="IPR001480">
    <property type="entry name" value="Bulb-type_lectin_dom"/>
</dbReference>
<dbReference type="PANTHER" id="PTHR32444">
    <property type="entry name" value="BULB-TYPE LECTIN DOMAIN-CONTAINING PROTEIN"/>
    <property type="match status" value="1"/>
</dbReference>
<proteinExistence type="predicted"/>
<dbReference type="SMART" id="SM00108">
    <property type="entry name" value="B_lectin"/>
    <property type="match status" value="1"/>
</dbReference>